<reference evidence="2" key="1">
    <citation type="submission" date="2023-06" db="EMBL/GenBank/DDBJ databases">
        <title>Sysu t00192.</title>
        <authorList>
            <person name="Gao L."/>
            <person name="Fang B.-Z."/>
            <person name="Li W.-J."/>
        </authorList>
    </citation>
    <scope>NUCLEOTIDE SEQUENCE</scope>
    <source>
        <strain evidence="2">SYSU T00192</strain>
    </source>
</reference>
<name>A0ABT8GC51_9MICO</name>
<accession>A0ABT8GC51</accession>
<organism evidence="2 3">
    <name type="scientific">Demequina litoralis</name>
    <dbReference type="NCBI Taxonomy" id="3051660"/>
    <lineage>
        <taxon>Bacteria</taxon>
        <taxon>Bacillati</taxon>
        <taxon>Actinomycetota</taxon>
        <taxon>Actinomycetes</taxon>
        <taxon>Micrococcales</taxon>
        <taxon>Demequinaceae</taxon>
        <taxon>Demequina</taxon>
    </lineage>
</organism>
<evidence type="ECO:0000313" key="2">
    <source>
        <dbReference type="EMBL" id="MDN4476714.1"/>
    </source>
</evidence>
<sequence>MAGPDSMRRTDDDVDAFLAASPRAELLVAVDAALRAGMPGVSRTLWRGVFWGGTEQAIVGYGDISQPRPRGEDVEWFLIGLAEQKGHVSLYVNAVADGAYLAHRYADRLGKVRTGAAAVTFRRLEDLDLAVVTEMAREALAVS</sequence>
<dbReference type="InterPro" id="IPR014922">
    <property type="entry name" value="YdhG-like"/>
</dbReference>
<evidence type="ECO:0000313" key="3">
    <source>
        <dbReference type="Proteomes" id="UP001172728"/>
    </source>
</evidence>
<keyword evidence="3" id="KW-1185">Reference proteome</keyword>
<comment type="caution">
    <text evidence="2">The sequence shown here is derived from an EMBL/GenBank/DDBJ whole genome shotgun (WGS) entry which is preliminary data.</text>
</comment>
<protein>
    <recommendedName>
        <fullName evidence="1">YdhG-like domain-containing protein</fullName>
    </recommendedName>
</protein>
<proteinExistence type="predicted"/>
<dbReference type="Proteomes" id="UP001172728">
    <property type="component" value="Unassembled WGS sequence"/>
</dbReference>
<feature type="domain" description="YdhG-like" evidence="1">
    <location>
        <begin position="24"/>
        <end position="140"/>
    </location>
</feature>
<gene>
    <name evidence="2" type="ORF">QQX09_12700</name>
</gene>
<dbReference type="Pfam" id="PF08818">
    <property type="entry name" value="DUF1801"/>
    <property type="match status" value="1"/>
</dbReference>
<dbReference type="RefSeq" id="WP_301135349.1">
    <property type="nucleotide sequence ID" value="NZ_JAUHPW010000011.1"/>
</dbReference>
<dbReference type="EMBL" id="JAUHPW010000011">
    <property type="protein sequence ID" value="MDN4476714.1"/>
    <property type="molecule type" value="Genomic_DNA"/>
</dbReference>
<evidence type="ECO:0000259" key="1">
    <source>
        <dbReference type="Pfam" id="PF08818"/>
    </source>
</evidence>